<proteinExistence type="predicted"/>
<dbReference type="KEGG" id="schv:BRCON_2723"/>
<gene>
    <name evidence="2" type="ORF">BRCON_2723</name>
</gene>
<accession>A0A2Z4YAR6</accession>
<feature type="domain" description="Type II secretion system protein GspE N-terminal" evidence="1">
    <location>
        <begin position="65"/>
        <end position="138"/>
    </location>
</feature>
<sequence length="438" mass="48137">MSNKALGQLLVERGFITAEQCEQALQYARSNGMRLGEALIALEFITPSLLSSALAEQFGTLAMVIEPSMLDIDLVRRFPLEFLHKHKLLPLLEIESQLIVAVGDPNDTEGLRELSAFVPGKELVVQLADAFQIEKALEFAAARLLSVEALSSPPERVDSETAETHELLESCLERVFEEPNADVVLRTSGDHAFVVREKLAGDLQRLPLRVISVDVAGGLVEALRARTVWWGHPLDAVGHLELPVKFQGRGFRVQAAYLLDGNGAVVRLRALSQSPPSPCAEHISVAERLRCPLTVIRYEDASPLAQFFSSLCSTHAGDCVVLFTDVVRCLFPRAIQFSALASDPVVLVRRLTPSVVAFDVLCAREVFERLRAEFPRSPRVILAAPLGAEDKSLPTWMEQFIRDGQAAVVRLTASTCSLEVLPPAVAAQPEIPEEQRWT</sequence>
<dbReference type="InterPro" id="IPR037257">
    <property type="entry name" value="T2SS_E_N_sf"/>
</dbReference>
<dbReference type="EMBL" id="CP030759">
    <property type="protein sequence ID" value="AXA37465.1"/>
    <property type="molecule type" value="Genomic_DNA"/>
</dbReference>
<dbReference type="Gene3D" id="3.30.300.160">
    <property type="entry name" value="Type II secretion system, protein E, N-terminal domain"/>
    <property type="match status" value="1"/>
</dbReference>
<dbReference type="SUPFAM" id="SSF160246">
    <property type="entry name" value="EspE N-terminal domain-like"/>
    <property type="match status" value="1"/>
</dbReference>
<evidence type="ECO:0000313" key="3">
    <source>
        <dbReference type="Proteomes" id="UP000262583"/>
    </source>
</evidence>
<dbReference type="AlphaFoldDB" id="A0A2Z4YAR6"/>
<dbReference type="Pfam" id="PF05157">
    <property type="entry name" value="MshEN"/>
    <property type="match status" value="1"/>
</dbReference>
<dbReference type="InterPro" id="IPR007831">
    <property type="entry name" value="T2SS_GspE_N"/>
</dbReference>
<name>A0A2Z4YAR6_SUMC1</name>
<organism evidence="2 3">
    <name type="scientific">Sumerlaea chitinivorans</name>
    <dbReference type="NCBI Taxonomy" id="2250252"/>
    <lineage>
        <taxon>Bacteria</taxon>
        <taxon>Candidatus Sumerlaeota</taxon>
        <taxon>Candidatus Sumerlaeia</taxon>
        <taxon>Candidatus Sumerlaeales</taxon>
        <taxon>Candidatus Sumerlaeaceae</taxon>
        <taxon>Candidatus Sumerlaea</taxon>
    </lineage>
</organism>
<reference evidence="2 3" key="1">
    <citation type="submission" date="2018-05" db="EMBL/GenBank/DDBJ databases">
        <title>A metagenomic window into the 2 km-deep terrestrial subsurface aquifer revealed taxonomically and functionally diverse microbial community comprising novel uncultured bacterial lineages.</title>
        <authorList>
            <person name="Kadnikov V.V."/>
            <person name="Mardanov A.V."/>
            <person name="Beletsky A.V."/>
            <person name="Banks D."/>
            <person name="Pimenov N.V."/>
            <person name="Frank Y.A."/>
            <person name="Karnachuk O.V."/>
            <person name="Ravin N.V."/>
        </authorList>
    </citation>
    <scope>NUCLEOTIDE SEQUENCE [LARGE SCALE GENOMIC DNA]</scope>
    <source>
        <strain evidence="2">BY</strain>
    </source>
</reference>
<protein>
    <submittedName>
        <fullName evidence="2">Type IV fimbrial assembly, ATPase PilB</fullName>
    </submittedName>
</protein>
<evidence type="ECO:0000313" key="2">
    <source>
        <dbReference type="EMBL" id="AXA37465.1"/>
    </source>
</evidence>
<evidence type="ECO:0000259" key="1">
    <source>
        <dbReference type="Pfam" id="PF05157"/>
    </source>
</evidence>
<dbReference type="Proteomes" id="UP000262583">
    <property type="component" value="Chromosome"/>
</dbReference>